<evidence type="ECO:0000313" key="7">
    <source>
        <dbReference type="EMBL" id="MBM7838402.1"/>
    </source>
</evidence>
<dbReference type="Proteomes" id="UP001179280">
    <property type="component" value="Unassembled WGS sequence"/>
</dbReference>
<dbReference type="CDD" id="cd02553">
    <property type="entry name" value="PseudoU_synth_RsuA"/>
    <property type="match status" value="1"/>
</dbReference>
<comment type="caution">
    <text evidence="7">The sequence shown here is derived from an EMBL/GenBank/DDBJ whole genome shotgun (WGS) entry which is preliminary data.</text>
</comment>
<dbReference type="InterPro" id="IPR018496">
    <property type="entry name" value="PsdUridine_synth_RsuA/RluB_CS"/>
</dbReference>
<feature type="domain" description="RNA-binding S4" evidence="6">
    <location>
        <begin position="1"/>
        <end position="59"/>
    </location>
</feature>
<dbReference type="GO" id="GO:0160136">
    <property type="term" value="F:16S rRNA pseudouridine(516) synthase activity"/>
    <property type="evidence" value="ECO:0007669"/>
    <property type="project" value="UniProtKB-EC"/>
</dbReference>
<proteinExistence type="inferred from homology"/>
<organism evidence="7 8">
    <name type="scientific">Shouchella xiaoxiensis</name>
    <dbReference type="NCBI Taxonomy" id="766895"/>
    <lineage>
        <taxon>Bacteria</taxon>
        <taxon>Bacillati</taxon>
        <taxon>Bacillota</taxon>
        <taxon>Bacilli</taxon>
        <taxon>Bacillales</taxon>
        <taxon>Bacillaceae</taxon>
        <taxon>Shouchella</taxon>
    </lineage>
</organism>
<sequence>MRIDKVLADAGFGTRSEVKKAIKQGLVIIDDVRVRDAKTQVDPNEQHILFNQVPVQYQQDVYLMLNKPKGVVSATEDNLHKTVIDIVAPTWGHKKLFPIGRLDKDTEGLLILTTDGHYSHELMSPKKHVSKLYRAVVDGFVTSKDQDSFKTGVILNDGYQTKPATLVIKEQAANSIVTIEVVEGKFHQIKRMFEAVNKTVLELERLRIGGLLIDPSLKRGSYREMTVEEIELAKKRI</sequence>
<keyword evidence="8" id="KW-1185">Reference proteome</keyword>
<dbReference type="InterPro" id="IPR042092">
    <property type="entry name" value="PsdUridine_s_RsuA/RluB/E/F_cat"/>
</dbReference>
<dbReference type="InterPro" id="IPR050343">
    <property type="entry name" value="RsuA_PseudoU_synthase"/>
</dbReference>
<comment type="similarity">
    <text evidence="1 5">Belongs to the pseudouridine synthase RsuA family.</text>
</comment>
<name>A0ABS2SSC7_9BACI</name>
<evidence type="ECO:0000256" key="4">
    <source>
        <dbReference type="PROSITE-ProRule" id="PRU00182"/>
    </source>
</evidence>
<keyword evidence="3 5" id="KW-0413">Isomerase</keyword>
<evidence type="ECO:0000256" key="2">
    <source>
        <dbReference type="ARBA" id="ARBA00022884"/>
    </source>
</evidence>
<evidence type="ECO:0000256" key="5">
    <source>
        <dbReference type="RuleBase" id="RU003887"/>
    </source>
</evidence>
<dbReference type="InterPro" id="IPR020103">
    <property type="entry name" value="PsdUridine_synth_cat_dom_sf"/>
</dbReference>
<protein>
    <recommendedName>
        <fullName evidence="5">Pseudouridine synthase</fullName>
        <ecNumber evidence="5">5.4.99.-</ecNumber>
    </recommendedName>
</protein>
<dbReference type="PROSITE" id="PS50889">
    <property type="entry name" value="S4"/>
    <property type="match status" value="1"/>
</dbReference>
<dbReference type="EC" id="5.4.99.-" evidence="5"/>
<evidence type="ECO:0000259" key="6">
    <source>
        <dbReference type="SMART" id="SM00363"/>
    </source>
</evidence>
<evidence type="ECO:0000256" key="3">
    <source>
        <dbReference type="ARBA" id="ARBA00023235"/>
    </source>
</evidence>
<dbReference type="Gene3D" id="3.30.70.580">
    <property type="entry name" value="Pseudouridine synthase I, catalytic domain, N-terminal subdomain"/>
    <property type="match status" value="1"/>
</dbReference>
<dbReference type="InterPro" id="IPR006145">
    <property type="entry name" value="PsdUridine_synth_RsuA/RluA"/>
</dbReference>
<dbReference type="NCBIfam" id="TIGR00093">
    <property type="entry name" value="pseudouridine synthase"/>
    <property type="match status" value="1"/>
</dbReference>
<reference evidence="7" key="1">
    <citation type="submission" date="2021-01" db="EMBL/GenBank/DDBJ databases">
        <title>Genomic Encyclopedia of Type Strains, Phase IV (KMG-IV): sequencing the most valuable type-strain genomes for metagenomic binning, comparative biology and taxonomic classification.</title>
        <authorList>
            <person name="Goeker M."/>
        </authorList>
    </citation>
    <scope>NUCLEOTIDE SEQUENCE</scope>
    <source>
        <strain evidence="7">DSM 21943</strain>
    </source>
</reference>
<dbReference type="InterPro" id="IPR002942">
    <property type="entry name" value="S4_RNA-bd"/>
</dbReference>
<evidence type="ECO:0000313" key="8">
    <source>
        <dbReference type="Proteomes" id="UP001179280"/>
    </source>
</evidence>
<dbReference type="Pfam" id="PF01479">
    <property type="entry name" value="S4"/>
    <property type="match status" value="1"/>
</dbReference>
<dbReference type="CDD" id="cd00165">
    <property type="entry name" value="S4"/>
    <property type="match status" value="1"/>
</dbReference>
<dbReference type="PANTHER" id="PTHR47683:SF4">
    <property type="entry name" value="PSEUDOURIDINE SYNTHASE"/>
    <property type="match status" value="1"/>
</dbReference>
<dbReference type="SUPFAM" id="SSF55120">
    <property type="entry name" value="Pseudouridine synthase"/>
    <property type="match status" value="1"/>
</dbReference>
<evidence type="ECO:0000256" key="1">
    <source>
        <dbReference type="ARBA" id="ARBA00008348"/>
    </source>
</evidence>
<dbReference type="RefSeq" id="WP_204465596.1">
    <property type="nucleotide sequence ID" value="NZ_JAFBCV010000004.1"/>
</dbReference>
<dbReference type="InterPro" id="IPR020094">
    <property type="entry name" value="TruA/RsuA/RluB/E/F_N"/>
</dbReference>
<dbReference type="EMBL" id="JAFBCV010000004">
    <property type="protein sequence ID" value="MBM7838402.1"/>
    <property type="molecule type" value="Genomic_DNA"/>
</dbReference>
<dbReference type="SUPFAM" id="SSF55174">
    <property type="entry name" value="Alpha-L RNA-binding motif"/>
    <property type="match status" value="1"/>
</dbReference>
<dbReference type="Gene3D" id="3.30.70.1560">
    <property type="entry name" value="Alpha-L RNA-binding motif"/>
    <property type="match status" value="1"/>
</dbReference>
<dbReference type="Pfam" id="PF00849">
    <property type="entry name" value="PseudoU_synth_2"/>
    <property type="match status" value="1"/>
</dbReference>
<dbReference type="InterPro" id="IPR036986">
    <property type="entry name" value="S4_RNA-bd_sf"/>
</dbReference>
<dbReference type="PROSITE" id="PS01149">
    <property type="entry name" value="PSI_RSU"/>
    <property type="match status" value="1"/>
</dbReference>
<dbReference type="Gene3D" id="3.10.290.10">
    <property type="entry name" value="RNA-binding S4 domain"/>
    <property type="match status" value="1"/>
</dbReference>
<dbReference type="SMART" id="SM00363">
    <property type="entry name" value="S4"/>
    <property type="match status" value="1"/>
</dbReference>
<dbReference type="InterPro" id="IPR000748">
    <property type="entry name" value="PsdUridine_synth_RsuA/RluB/E/F"/>
</dbReference>
<accession>A0ABS2SSC7</accession>
<keyword evidence="2 4" id="KW-0694">RNA-binding</keyword>
<gene>
    <name evidence="7" type="ORF">JOC54_001658</name>
</gene>
<dbReference type="PANTHER" id="PTHR47683">
    <property type="entry name" value="PSEUDOURIDINE SYNTHASE FAMILY PROTEIN-RELATED"/>
    <property type="match status" value="1"/>
</dbReference>